<dbReference type="RefSeq" id="WP_128888973.1">
    <property type="nucleotide sequence ID" value="NZ_BMCX01000005.1"/>
</dbReference>
<dbReference type="Proteomes" id="UP000288929">
    <property type="component" value="Chromosome"/>
</dbReference>
<organism evidence="1 2">
    <name type="scientific">Corynebacterium pelargi</name>
    <dbReference type="NCBI Taxonomy" id="1471400"/>
    <lineage>
        <taxon>Bacteria</taxon>
        <taxon>Bacillati</taxon>
        <taxon>Actinomycetota</taxon>
        <taxon>Actinomycetes</taxon>
        <taxon>Mycobacteriales</taxon>
        <taxon>Corynebacteriaceae</taxon>
        <taxon>Corynebacterium</taxon>
    </lineage>
</organism>
<sequence>MRQNRAIRLLLKWIFGVLGLYAYSWVSVNYLGFLDEHTNVTEKWLELSGLFTLLFVLWEIYKPRNSKKPES</sequence>
<evidence type="ECO:0000313" key="2">
    <source>
        <dbReference type="Proteomes" id="UP000288929"/>
    </source>
</evidence>
<evidence type="ECO:0000313" key="1">
    <source>
        <dbReference type="EMBL" id="QAU51374.1"/>
    </source>
</evidence>
<dbReference type="AlphaFoldDB" id="A0A410W667"/>
<reference evidence="1 2" key="1">
    <citation type="submission" date="2019-01" db="EMBL/GenBank/DDBJ databases">
        <authorList>
            <person name="Ruckert C."/>
            <person name="Busche T."/>
            <person name="Kalinowski J."/>
        </authorList>
    </citation>
    <scope>NUCLEOTIDE SEQUENCE [LARGE SCALE GENOMIC DNA]</scope>
    <source>
        <strain evidence="1 2">136/3</strain>
    </source>
</reference>
<keyword evidence="2" id="KW-1185">Reference proteome</keyword>
<accession>A0A410W667</accession>
<gene>
    <name evidence="1" type="ORF">CPELA_00350</name>
</gene>
<name>A0A410W667_9CORY</name>
<protein>
    <submittedName>
        <fullName evidence="1">Uncharacterized protein</fullName>
    </submittedName>
</protein>
<dbReference type="KEGG" id="cpeg:CPELA_00350"/>
<proteinExistence type="predicted"/>
<dbReference type="EMBL" id="CP035299">
    <property type="protein sequence ID" value="QAU51374.1"/>
    <property type="molecule type" value="Genomic_DNA"/>
</dbReference>
<dbReference type="OrthoDB" id="9797391at2"/>